<evidence type="ECO:0000313" key="1">
    <source>
        <dbReference type="EMBL" id="PAV09944.1"/>
    </source>
</evidence>
<proteinExistence type="predicted"/>
<evidence type="ECO:0008006" key="3">
    <source>
        <dbReference type="Google" id="ProtNLM"/>
    </source>
</evidence>
<sequence length="79" mass="9201">MRAGNKKGSFLIFLDISRLTAEHPADDFERRKPDSSELAGLDFGWDLRGAILTEKTEVLFLRYTADKERVDDREEHIYQ</sequence>
<dbReference type="Proteomes" id="UP000243820">
    <property type="component" value="Unassembled WGS sequence"/>
</dbReference>
<gene>
    <name evidence="1" type="ORF">ASJ83_05570</name>
</gene>
<organism evidence="1 2">
    <name type="scientific">Methanocorpusculum parvum</name>
    <dbReference type="NCBI Taxonomy" id="2193"/>
    <lineage>
        <taxon>Archaea</taxon>
        <taxon>Methanobacteriati</taxon>
        <taxon>Methanobacteriota</taxon>
        <taxon>Stenosarchaea group</taxon>
        <taxon>Methanomicrobia</taxon>
        <taxon>Methanomicrobiales</taxon>
        <taxon>Methanocorpusculaceae</taxon>
        <taxon>Methanocorpusculum</taxon>
    </lineage>
</organism>
<comment type="caution">
    <text evidence="1">The sequence shown here is derived from an EMBL/GenBank/DDBJ whole genome shotgun (WGS) entry which is preliminary data.</text>
</comment>
<reference evidence="1 2" key="1">
    <citation type="journal article" date="2017" name="BMC Genomics">
        <title>Genomic analysis of methanogenic archaea reveals a shift towards energy conservation.</title>
        <authorList>
            <person name="Gilmore S.P."/>
            <person name="Henske J.K."/>
            <person name="Sexton J.A."/>
            <person name="Solomon K.V."/>
            <person name="Seppala S."/>
            <person name="Yoo J.I."/>
            <person name="Huyett L.M."/>
            <person name="Pressman A."/>
            <person name="Cogan J.Z."/>
            <person name="Kivenson V."/>
            <person name="Peng X."/>
            <person name="Tan Y."/>
            <person name="Valentine D.L."/>
            <person name="O'Malley M.A."/>
        </authorList>
    </citation>
    <scope>NUCLEOTIDE SEQUENCE [LARGE SCALE GENOMIC DNA]</scope>
    <source>
        <strain evidence="1 2">XII</strain>
    </source>
</reference>
<evidence type="ECO:0000313" key="2">
    <source>
        <dbReference type="Proteomes" id="UP000243820"/>
    </source>
</evidence>
<keyword evidence="2" id="KW-1185">Reference proteome</keyword>
<name>A0AAX0Q8W0_9EURY</name>
<dbReference type="AlphaFoldDB" id="A0AAX0Q8W0"/>
<dbReference type="EMBL" id="LMVO01000004">
    <property type="protein sequence ID" value="PAV09944.1"/>
    <property type="molecule type" value="Genomic_DNA"/>
</dbReference>
<accession>A0AAX0Q8W0</accession>
<protein>
    <recommendedName>
        <fullName evidence="3">BrnT family toxin</fullName>
    </recommendedName>
</protein>